<dbReference type="InterPro" id="IPR002509">
    <property type="entry name" value="NODB_dom"/>
</dbReference>
<sequence>MKTIFSQKNAYKSKFFGFVAIIVVIAASVILLNKSVTSEAQQASSAIYSQFPLAPSFSHLQQFCNAEVQSSTPSLKTETQQSGTNTKNILCSEFYRQQQEFINANTESNQPLDLIDITLKTWQDQTTLQLSPWPEINANARLAKVPVIMYHDILPQKEVFFDVTPEELEAHFQLIQDQGLTPISLNLLIAHLRSGIPLPEKPILLTFDDGYGGHYQYVYPLMKKYGYPAIFSIYIKKMEGKTGRTSVTWEQLKEMASDPLVTIVSHSVTHPRDLTVLSDDELRTEIIDSKHILEKELGIPIDYFTYPEGKADARVKQWVIAAGYRGALSMNDLDEHFAGESPDLLTIGRFGQSRLSEVIEVAWGGSPLPRTDGGFNFNSPIHKQDFTVDNHQLTLISGGRPTTFHADSRYQVPEIIAGTGAEAAVDGGFFSLESLNSNVMIGPVLSHNTGKFIPGSGWEIPIIKGRPLVLITANWVKFIPFNSDKHNTLDGIMSEAANGETITDAFVAAAWLVKDNEAQPPEAFGNLYSFDIARNRAFWGINQAGQPVVGVSKTMIDSVSLGKILQQLGLRDAVMVDSGASTSLAYKGESVVPFTPRPVPHVVALFPPIPTLPELSDLGLPCMIYEDSCPISSPS</sequence>
<feature type="domain" description="NodB homology" evidence="4">
    <location>
        <begin position="201"/>
        <end position="431"/>
    </location>
</feature>
<dbReference type="CDD" id="cd10918">
    <property type="entry name" value="CE4_NodB_like_5s_6s"/>
    <property type="match status" value="1"/>
</dbReference>
<evidence type="ECO:0000313" key="6">
    <source>
        <dbReference type="Proteomes" id="UP000008206"/>
    </source>
</evidence>
<dbReference type="InterPro" id="IPR018711">
    <property type="entry name" value="NAGPA"/>
</dbReference>
<accession>E0U7T5</accession>
<dbReference type="RefSeq" id="WP_013323000.1">
    <property type="nucleotide sequence ID" value="NC_014501.1"/>
</dbReference>
<dbReference type="KEGG" id="cyj:Cyan7822_2940"/>
<dbReference type="GO" id="GO:0016810">
    <property type="term" value="F:hydrolase activity, acting on carbon-nitrogen (but not peptide) bonds"/>
    <property type="evidence" value="ECO:0007669"/>
    <property type="project" value="InterPro"/>
</dbReference>
<dbReference type="PANTHER" id="PTHR34216">
    <property type="match status" value="1"/>
</dbReference>
<evidence type="ECO:0000259" key="4">
    <source>
        <dbReference type="PROSITE" id="PS51677"/>
    </source>
</evidence>
<keyword evidence="2" id="KW-0732">Signal</keyword>
<reference evidence="6" key="1">
    <citation type="journal article" date="2011" name="MBio">
        <title>Novel metabolic attributes of the genus Cyanothece, comprising a group of unicellular nitrogen-fixing Cyanobacteria.</title>
        <authorList>
            <person name="Bandyopadhyay A."/>
            <person name="Elvitigala T."/>
            <person name="Welsh E."/>
            <person name="Stockel J."/>
            <person name="Liberton M."/>
            <person name="Min H."/>
            <person name="Sherman L.A."/>
            <person name="Pakrasi H.B."/>
        </authorList>
    </citation>
    <scope>NUCLEOTIDE SEQUENCE [LARGE SCALE GENOMIC DNA]</scope>
    <source>
        <strain evidence="6">PCC 7822</strain>
    </source>
</reference>
<keyword evidence="3" id="KW-1133">Transmembrane helix</keyword>
<gene>
    <name evidence="5" type="ordered locus">Cyan7822_2940</name>
</gene>
<protein>
    <submittedName>
        <fullName evidence="5">Polysaccharide deacetylase</fullName>
    </submittedName>
</protein>
<dbReference type="SUPFAM" id="SSF88713">
    <property type="entry name" value="Glycoside hydrolase/deacetylase"/>
    <property type="match status" value="1"/>
</dbReference>
<dbReference type="GO" id="GO:0005576">
    <property type="term" value="C:extracellular region"/>
    <property type="evidence" value="ECO:0007669"/>
    <property type="project" value="UniProtKB-SubCell"/>
</dbReference>
<comment type="subcellular location">
    <subcellularLocation>
        <location evidence="1">Secreted</location>
    </subcellularLocation>
</comment>
<evidence type="ECO:0000313" key="5">
    <source>
        <dbReference type="EMBL" id="ADN14897.1"/>
    </source>
</evidence>
<proteinExistence type="predicted"/>
<keyword evidence="3" id="KW-0812">Transmembrane</keyword>
<dbReference type="Pfam" id="PF01522">
    <property type="entry name" value="Polysacc_deac_1"/>
    <property type="match status" value="1"/>
</dbReference>
<evidence type="ECO:0000256" key="2">
    <source>
        <dbReference type="ARBA" id="ARBA00022729"/>
    </source>
</evidence>
<keyword evidence="6" id="KW-1185">Reference proteome</keyword>
<dbReference type="eggNOG" id="COG0726">
    <property type="taxonomic scope" value="Bacteria"/>
</dbReference>
<dbReference type="InterPro" id="IPR011330">
    <property type="entry name" value="Glyco_hydro/deAcase_b/a-brl"/>
</dbReference>
<organism evidence="5 6">
    <name type="scientific">Gloeothece verrucosa (strain PCC 7822)</name>
    <name type="common">Cyanothece sp. (strain PCC 7822)</name>
    <dbReference type="NCBI Taxonomy" id="497965"/>
    <lineage>
        <taxon>Bacteria</taxon>
        <taxon>Bacillati</taxon>
        <taxon>Cyanobacteriota</taxon>
        <taxon>Cyanophyceae</taxon>
        <taxon>Oscillatoriophycideae</taxon>
        <taxon>Chroococcales</taxon>
        <taxon>Aphanothecaceae</taxon>
        <taxon>Gloeothece</taxon>
        <taxon>Gloeothece verrucosa</taxon>
    </lineage>
</organism>
<dbReference type="InterPro" id="IPR051398">
    <property type="entry name" value="Polysacch_Deacetylase"/>
</dbReference>
<dbReference type="Pfam" id="PF09992">
    <property type="entry name" value="NAGPA"/>
    <property type="match status" value="1"/>
</dbReference>
<dbReference type="eggNOG" id="COG4632">
    <property type="taxonomic scope" value="Bacteria"/>
</dbReference>
<dbReference type="AlphaFoldDB" id="E0U7T5"/>
<name>E0U7T5_GLOV7</name>
<dbReference type="Proteomes" id="UP000008206">
    <property type="component" value="Chromosome"/>
</dbReference>
<dbReference type="PANTHER" id="PTHR34216:SF3">
    <property type="entry name" value="POLY-BETA-1,6-N-ACETYL-D-GLUCOSAMINE N-DEACETYLASE"/>
    <property type="match status" value="1"/>
</dbReference>
<dbReference type="PROSITE" id="PS51677">
    <property type="entry name" value="NODB"/>
    <property type="match status" value="1"/>
</dbReference>
<keyword evidence="3" id="KW-0472">Membrane</keyword>
<feature type="transmembrane region" description="Helical" evidence="3">
    <location>
        <begin position="15"/>
        <end position="32"/>
    </location>
</feature>
<dbReference type="Gene3D" id="3.20.20.370">
    <property type="entry name" value="Glycoside hydrolase/deacetylase"/>
    <property type="match status" value="1"/>
</dbReference>
<dbReference type="OrthoDB" id="9778320at2"/>
<evidence type="ECO:0000256" key="3">
    <source>
        <dbReference type="SAM" id="Phobius"/>
    </source>
</evidence>
<dbReference type="GO" id="GO:0005975">
    <property type="term" value="P:carbohydrate metabolic process"/>
    <property type="evidence" value="ECO:0007669"/>
    <property type="project" value="InterPro"/>
</dbReference>
<dbReference type="HOGENOM" id="CLU_029767_0_0_3"/>
<evidence type="ECO:0000256" key="1">
    <source>
        <dbReference type="ARBA" id="ARBA00004613"/>
    </source>
</evidence>
<dbReference type="STRING" id="497965.Cyan7822_2940"/>
<dbReference type="EMBL" id="CP002198">
    <property type="protein sequence ID" value="ADN14897.1"/>
    <property type="molecule type" value="Genomic_DNA"/>
</dbReference>